<feature type="compositionally biased region" description="Polar residues" evidence="18">
    <location>
        <begin position="656"/>
        <end position="665"/>
    </location>
</feature>
<dbReference type="InterPro" id="IPR011009">
    <property type="entry name" value="Kinase-like_dom_sf"/>
</dbReference>
<evidence type="ECO:0000256" key="8">
    <source>
        <dbReference type="ARBA" id="ARBA00022741"/>
    </source>
</evidence>
<evidence type="ECO:0000256" key="1">
    <source>
        <dbReference type="ARBA" id="ARBA00004167"/>
    </source>
</evidence>
<feature type="region of interest" description="Disordered" evidence="18">
    <location>
        <begin position="647"/>
        <end position="679"/>
    </location>
</feature>
<dbReference type="Gene3D" id="3.30.200.20">
    <property type="entry name" value="Phosphorylase Kinase, domain 1"/>
    <property type="match status" value="1"/>
</dbReference>
<evidence type="ECO:0000256" key="14">
    <source>
        <dbReference type="ARBA" id="ARBA00023180"/>
    </source>
</evidence>
<evidence type="ECO:0000256" key="15">
    <source>
        <dbReference type="ARBA" id="ARBA00047558"/>
    </source>
</evidence>
<dbReference type="Pfam" id="PF07714">
    <property type="entry name" value="PK_Tyr_Ser-Thr"/>
    <property type="match status" value="1"/>
</dbReference>
<evidence type="ECO:0000259" key="22">
    <source>
        <dbReference type="PROSITE" id="PS51473"/>
    </source>
</evidence>
<keyword evidence="11 19" id="KW-1133">Transmembrane helix</keyword>
<evidence type="ECO:0000256" key="11">
    <source>
        <dbReference type="ARBA" id="ARBA00022989"/>
    </source>
</evidence>
<dbReference type="Gene3D" id="1.10.510.10">
    <property type="entry name" value="Transferase(Phosphotransferase) domain 1"/>
    <property type="match status" value="1"/>
</dbReference>
<dbReference type="Gene3D" id="3.30.430.20">
    <property type="entry name" value="Gnk2 domain, C-X8-C-X2-C motif"/>
    <property type="match status" value="2"/>
</dbReference>
<keyword evidence="9" id="KW-0418">Kinase</keyword>
<dbReference type="Proteomes" id="UP000694864">
    <property type="component" value="Chromosome 12"/>
</dbReference>
<evidence type="ECO:0000313" key="24">
    <source>
        <dbReference type="RefSeq" id="XP_010448759.1"/>
    </source>
</evidence>
<feature type="compositionally biased region" description="Low complexity" evidence="18">
    <location>
        <begin position="267"/>
        <end position="281"/>
    </location>
</feature>
<dbReference type="PROSITE" id="PS50011">
    <property type="entry name" value="PROTEIN_KINASE_DOM"/>
    <property type="match status" value="1"/>
</dbReference>
<feature type="chain" id="PRO_5045940164" evidence="20">
    <location>
        <begin position="24"/>
        <end position="679"/>
    </location>
</feature>
<dbReference type="RefSeq" id="XP_010448759.1">
    <property type="nucleotide sequence ID" value="XM_010450457.2"/>
</dbReference>
<keyword evidence="8 17" id="KW-0547">Nucleotide-binding</keyword>
<feature type="domain" description="Gnk2-homologous" evidence="22">
    <location>
        <begin position="140"/>
        <end position="243"/>
    </location>
</feature>
<organism evidence="23 24">
    <name type="scientific">Camelina sativa</name>
    <name type="common">False flax</name>
    <name type="synonym">Myagrum sativum</name>
    <dbReference type="NCBI Taxonomy" id="90675"/>
    <lineage>
        <taxon>Eukaryota</taxon>
        <taxon>Viridiplantae</taxon>
        <taxon>Streptophyta</taxon>
        <taxon>Embryophyta</taxon>
        <taxon>Tracheophyta</taxon>
        <taxon>Spermatophyta</taxon>
        <taxon>Magnoliopsida</taxon>
        <taxon>eudicotyledons</taxon>
        <taxon>Gunneridae</taxon>
        <taxon>Pentapetalae</taxon>
        <taxon>rosids</taxon>
        <taxon>malvids</taxon>
        <taxon>Brassicales</taxon>
        <taxon>Brassicaceae</taxon>
        <taxon>Camelineae</taxon>
        <taxon>Camelina</taxon>
    </lineage>
</organism>
<dbReference type="CDD" id="cd23509">
    <property type="entry name" value="Gnk2-like"/>
    <property type="match status" value="2"/>
</dbReference>
<dbReference type="InterPro" id="IPR017441">
    <property type="entry name" value="Protein_kinase_ATP_BS"/>
</dbReference>
<evidence type="ECO:0000256" key="16">
    <source>
        <dbReference type="ARBA" id="ARBA00047951"/>
    </source>
</evidence>
<evidence type="ECO:0000256" key="13">
    <source>
        <dbReference type="ARBA" id="ARBA00023170"/>
    </source>
</evidence>
<dbReference type="PROSITE" id="PS51473">
    <property type="entry name" value="GNK2"/>
    <property type="match status" value="2"/>
</dbReference>
<evidence type="ECO:0000313" key="23">
    <source>
        <dbReference type="Proteomes" id="UP000694864"/>
    </source>
</evidence>
<reference evidence="23" key="1">
    <citation type="journal article" date="2014" name="Nat. Commun.">
        <title>The emerging biofuel crop Camelina sativa retains a highly undifferentiated hexaploid genome structure.</title>
        <authorList>
            <person name="Kagale S."/>
            <person name="Koh C."/>
            <person name="Nixon J."/>
            <person name="Bollina V."/>
            <person name="Clarke W.E."/>
            <person name="Tuteja R."/>
            <person name="Spillane C."/>
            <person name="Robinson S.J."/>
            <person name="Links M.G."/>
            <person name="Clarke C."/>
            <person name="Higgins E.E."/>
            <person name="Huebert T."/>
            <person name="Sharpe A.G."/>
            <person name="Parkin I.A."/>
        </authorList>
    </citation>
    <scope>NUCLEOTIDE SEQUENCE [LARGE SCALE GENOMIC DNA]</scope>
    <source>
        <strain evidence="23">cv. DH55</strain>
    </source>
</reference>
<feature type="region of interest" description="Disordered" evidence="18">
    <location>
        <begin position="249"/>
        <end position="285"/>
    </location>
</feature>
<accession>A0ABM0UZY3</accession>
<dbReference type="InterPro" id="IPR002902">
    <property type="entry name" value="GNK2"/>
</dbReference>
<evidence type="ECO:0000256" key="20">
    <source>
        <dbReference type="SAM" id="SignalP"/>
    </source>
</evidence>
<evidence type="ECO:0000256" key="6">
    <source>
        <dbReference type="ARBA" id="ARBA00022729"/>
    </source>
</evidence>
<comment type="catalytic activity">
    <reaction evidence="16">
        <text>L-threonyl-[protein] + ATP = O-phospho-L-threonyl-[protein] + ADP + H(+)</text>
        <dbReference type="Rhea" id="RHEA:46608"/>
        <dbReference type="Rhea" id="RHEA-COMP:11060"/>
        <dbReference type="Rhea" id="RHEA-COMP:11605"/>
        <dbReference type="ChEBI" id="CHEBI:15378"/>
        <dbReference type="ChEBI" id="CHEBI:30013"/>
        <dbReference type="ChEBI" id="CHEBI:30616"/>
        <dbReference type="ChEBI" id="CHEBI:61977"/>
        <dbReference type="ChEBI" id="CHEBI:456216"/>
    </reaction>
</comment>
<comment type="subcellular location">
    <subcellularLocation>
        <location evidence="1">Membrane</location>
        <topology evidence="1">Single-pass membrane protein</topology>
    </subcellularLocation>
</comment>
<evidence type="ECO:0000256" key="17">
    <source>
        <dbReference type="PROSITE-ProRule" id="PRU10141"/>
    </source>
</evidence>
<keyword evidence="6 20" id="KW-0732">Signal</keyword>
<keyword evidence="4" id="KW-0808">Transferase</keyword>
<dbReference type="SUPFAM" id="SSF56112">
    <property type="entry name" value="Protein kinase-like (PK-like)"/>
    <property type="match status" value="1"/>
</dbReference>
<keyword evidence="23" id="KW-1185">Reference proteome</keyword>
<gene>
    <name evidence="24" type="primary">LOC104731171</name>
</gene>
<dbReference type="Pfam" id="PF01657">
    <property type="entry name" value="Stress-antifung"/>
    <property type="match status" value="2"/>
</dbReference>
<evidence type="ECO:0000256" key="12">
    <source>
        <dbReference type="ARBA" id="ARBA00023136"/>
    </source>
</evidence>
<feature type="domain" description="Gnk2-homologous" evidence="22">
    <location>
        <begin position="27"/>
        <end position="131"/>
    </location>
</feature>
<keyword evidence="5 19" id="KW-0812">Transmembrane</keyword>
<dbReference type="PROSITE" id="PS00108">
    <property type="entry name" value="PROTEIN_KINASE_ST"/>
    <property type="match status" value="1"/>
</dbReference>
<dbReference type="PANTHER" id="PTHR27002">
    <property type="entry name" value="RECEPTOR-LIKE SERINE/THREONINE-PROTEIN KINASE SD1-8"/>
    <property type="match status" value="1"/>
</dbReference>
<evidence type="ECO:0000259" key="21">
    <source>
        <dbReference type="PROSITE" id="PS50011"/>
    </source>
</evidence>
<evidence type="ECO:0000256" key="9">
    <source>
        <dbReference type="ARBA" id="ARBA00022777"/>
    </source>
</evidence>
<dbReference type="Pfam" id="PF22812">
    <property type="entry name" value="CR_prot_dom_plant"/>
    <property type="match status" value="1"/>
</dbReference>
<keyword evidence="14" id="KW-0325">Glycoprotein</keyword>
<evidence type="ECO:0000256" key="19">
    <source>
        <dbReference type="SAM" id="Phobius"/>
    </source>
</evidence>
<keyword evidence="2" id="KW-0723">Serine/threonine-protein kinase</keyword>
<keyword evidence="7" id="KW-0677">Repeat</keyword>
<keyword evidence="10 17" id="KW-0067">ATP-binding</keyword>
<keyword evidence="13" id="KW-0675">Receptor</keyword>
<dbReference type="GeneID" id="104731171"/>
<dbReference type="InterPro" id="IPR008271">
    <property type="entry name" value="Ser/Thr_kinase_AS"/>
</dbReference>
<evidence type="ECO:0000256" key="4">
    <source>
        <dbReference type="ARBA" id="ARBA00022679"/>
    </source>
</evidence>
<dbReference type="InterPro" id="IPR054603">
    <property type="entry name" value="CR_prot_dom_plant"/>
</dbReference>
<dbReference type="PANTHER" id="PTHR27002:SF1001">
    <property type="entry name" value="CYSTEINE-RICH RECEPTOR-LIKE PROTEIN KINASE 10-RELATED"/>
    <property type="match status" value="1"/>
</dbReference>
<comment type="catalytic activity">
    <reaction evidence="15">
        <text>L-seryl-[protein] + ATP = O-phospho-L-seryl-[protein] + ADP + H(+)</text>
        <dbReference type="Rhea" id="RHEA:17989"/>
        <dbReference type="Rhea" id="RHEA-COMP:9863"/>
        <dbReference type="Rhea" id="RHEA-COMP:11604"/>
        <dbReference type="ChEBI" id="CHEBI:15378"/>
        <dbReference type="ChEBI" id="CHEBI:29999"/>
        <dbReference type="ChEBI" id="CHEBI:30616"/>
        <dbReference type="ChEBI" id="CHEBI:83421"/>
        <dbReference type="ChEBI" id="CHEBI:456216"/>
    </reaction>
</comment>
<dbReference type="InterPro" id="IPR001245">
    <property type="entry name" value="Ser-Thr/Tyr_kinase_cat_dom"/>
</dbReference>
<evidence type="ECO:0000256" key="10">
    <source>
        <dbReference type="ARBA" id="ARBA00022840"/>
    </source>
</evidence>
<feature type="signal peptide" evidence="20">
    <location>
        <begin position="1"/>
        <end position="23"/>
    </location>
</feature>
<feature type="compositionally biased region" description="Pro residues" evidence="18">
    <location>
        <begin position="251"/>
        <end position="266"/>
    </location>
</feature>
<reference evidence="24" key="2">
    <citation type="submission" date="2025-08" db="UniProtKB">
        <authorList>
            <consortium name="RefSeq"/>
        </authorList>
    </citation>
    <scope>IDENTIFICATION</scope>
    <source>
        <tissue evidence="24">Leaf</tissue>
    </source>
</reference>
<protein>
    <submittedName>
        <fullName evidence="24">Cysteine-rich receptor-like protein kinase 6</fullName>
    </submittedName>
</protein>
<evidence type="ECO:0000256" key="3">
    <source>
        <dbReference type="ARBA" id="ARBA00022553"/>
    </source>
</evidence>
<sequence length="679" mass="75372">MPSLVSFISLFLFSFLTIFRASAQNPSYIYHNCPNTTTYTSNSTYFTNLRTVLSSLSSRNAPYSTGFQNITVGQAPNRVTGLFLCRGDYSPEVCRSCVTFAVNDTLTRCPNEREVVVYYDECMLRYSNKSILSTVTYEGGLVMMNLNNISSIQNQIDGFISFVSSATRKGSIEAGNSERRFSTVKTALTAYQTLYGLLQCTPDLKRQDCIGCLQSCIDGMDLKRIGGRLFWPSCNVRYELYPFYNESAIQTPPPPPPPPPPSPPPLESSVSTPPMKSPSSSGKGVNSKSRLLLVVAIVVPIIAVVLLSIAGYCFLAKRKKKTYDAAPPSDSEVGNDIKAADSLQLDYRTIQTATNNFAERNKIGKGGFGVVYKGTFSNGKEVAVKRLSKNSRQGEAEFKTEVVVVAKLQHRNLVRLLGFSLQGEERILVYEYMPNKSLDYLLFDPTKQVQLDWTQRYKIIGGIARGILYLHEDSQLKIIHRDLKASNILLDVDINPKIADFGMARIFGLDQTQDNTSRIVGTYGYMSPEYAMHGQFSMKSDVYSFGVLVLEIISGRKNSSFDEADGGAQDLLTHAWRLWNNKAALALVDPLIVDNCQNSEVVRCIHIGLLCVQEDPVKRPTISTIFMMLTSNTVTLPLPRQPGFFIQGRPEKNLHGSDQSTTDKSGSIDDASITDLYPR</sequence>
<evidence type="ECO:0000256" key="2">
    <source>
        <dbReference type="ARBA" id="ARBA00022527"/>
    </source>
</evidence>
<evidence type="ECO:0000256" key="5">
    <source>
        <dbReference type="ARBA" id="ARBA00022692"/>
    </source>
</evidence>
<keyword evidence="3" id="KW-0597">Phosphoprotein</keyword>
<dbReference type="SMART" id="SM00220">
    <property type="entry name" value="S_TKc"/>
    <property type="match status" value="1"/>
</dbReference>
<evidence type="ECO:0000256" key="18">
    <source>
        <dbReference type="SAM" id="MobiDB-lite"/>
    </source>
</evidence>
<dbReference type="CDD" id="cd14066">
    <property type="entry name" value="STKc_IRAK"/>
    <property type="match status" value="1"/>
</dbReference>
<dbReference type="PROSITE" id="PS00107">
    <property type="entry name" value="PROTEIN_KINASE_ATP"/>
    <property type="match status" value="1"/>
</dbReference>
<dbReference type="InterPro" id="IPR000719">
    <property type="entry name" value="Prot_kinase_dom"/>
</dbReference>
<evidence type="ECO:0000256" key="7">
    <source>
        <dbReference type="ARBA" id="ARBA00022737"/>
    </source>
</evidence>
<proteinExistence type="predicted"/>
<feature type="binding site" evidence="17">
    <location>
        <position position="385"/>
    </location>
    <ligand>
        <name>ATP</name>
        <dbReference type="ChEBI" id="CHEBI:30616"/>
    </ligand>
</feature>
<dbReference type="InterPro" id="IPR038408">
    <property type="entry name" value="GNK2_sf"/>
</dbReference>
<name>A0ABM0UZY3_CAMSA</name>
<feature type="domain" description="Protein kinase" evidence="21">
    <location>
        <begin position="357"/>
        <end position="644"/>
    </location>
</feature>
<keyword evidence="12 19" id="KW-0472">Membrane</keyword>
<feature type="transmembrane region" description="Helical" evidence="19">
    <location>
        <begin position="291"/>
        <end position="315"/>
    </location>
</feature>